<evidence type="ECO:0000256" key="5">
    <source>
        <dbReference type="ARBA" id="ARBA00005204"/>
    </source>
</evidence>
<comment type="catalytic activity">
    <reaction evidence="2 16">
        <text>1-(5-phospho-beta-D-ribosyl)-ATP + H2O = 1-(5-phospho-beta-D-ribosyl)-5'-AMP + diphosphate + H(+)</text>
        <dbReference type="Rhea" id="RHEA:22828"/>
        <dbReference type="ChEBI" id="CHEBI:15377"/>
        <dbReference type="ChEBI" id="CHEBI:15378"/>
        <dbReference type="ChEBI" id="CHEBI:33019"/>
        <dbReference type="ChEBI" id="CHEBI:59457"/>
        <dbReference type="ChEBI" id="CHEBI:73183"/>
        <dbReference type="EC" id="3.6.1.31"/>
    </reaction>
</comment>
<comment type="pathway">
    <text evidence="4 16">Amino-acid biosynthesis; L-histidine biosynthesis; L-histidine from 5-phospho-alpha-D-ribose 1-diphosphate: step 3/9.</text>
</comment>
<gene>
    <name evidence="16" type="primary">hisI</name>
    <name evidence="16" type="synonym">hisIE</name>
    <name evidence="19" type="ORF">H9Q78_00815</name>
</gene>
<comment type="similarity">
    <text evidence="7 16">In the N-terminal section; belongs to the PRA-CH family.</text>
</comment>
<evidence type="ECO:0000256" key="9">
    <source>
        <dbReference type="ARBA" id="ARBA00022490"/>
    </source>
</evidence>
<evidence type="ECO:0000256" key="11">
    <source>
        <dbReference type="ARBA" id="ARBA00022741"/>
    </source>
</evidence>
<comment type="subcellular location">
    <subcellularLocation>
        <location evidence="3 16">Cytoplasm</location>
    </subcellularLocation>
</comment>
<keyword evidence="10 16" id="KW-0028">Amino-acid biosynthesis</keyword>
<dbReference type="HAMAP" id="MF_01019">
    <property type="entry name" value="HisIE"/>
    <property type="match status" value="1"/>
</dbReference>
<evidence type="ECO:0000256" key="4">
    <source>
        <dbReference type="ARBA" id="ARBA00005169"/>
    </source>
</evidence>
<proteinExistence type="inferred from homology"/>
<keyword evidence="14 16" id="KW-0368">Histidine biosynthesis</keyword>
<dbReference type="Gene3D" id="1.10.287.1080">
    <property type="entry name" value="MazG-like"/>
    <property type="match status" value="1"/>
</dbReference>
<dbReference type="KEGG" id="qdo:H9Q78_00815"/>
<feature type="region of interest" description="Phosphoribosyl-ATP pyrophosphohydrolase" evidence="16">
    <location>
        <begin position="342"/>
        <end position="428"/>
    </location>
</feature>
<dbReference type="UniPathway" id="UPA00031">
    <property type="reaction ID" value="UER00007"/>
</dbReference>
<feature type="region of interest" description="Phosphoribosyl-AMP cyclohydrolase" evidence="16">
    <location>
        <begin position="1"/>
        <end position="341"/>
    </location>
</feature>
<dbReference type="HAMAP" id="MF_01020">
    <property type="entry name" value="HisE"/>
    <property type="match status" value="1"/>
</dbReference>
<dbReference type="PANTHER" id="PTHR42945">
    <property type="entry name" value="HISTIDINE BIOSYNTHESIS BIFUNCTIONAL PROTEIN"/>
    <property type="match status" value="1"/>
</dbReference>
<name>A0A7G9G4L6_9FIRM</name>
<sequence>MAEEKKLAALFALRNGQVEIEIERGGFPGGSPEELCRYYDDNGADELMIMDLSEDDAGHDAHIGMIKKIARTVDIPVITGGRVKRVEDVKKYLYAGAKMVYLKASEEESIDILKEVSDRFGKEKIAVWLDREDKISRMEEYASLGAGCFILDMGAAFTCLPEGSGYPMLLLTQMRTAQELKPILSLPGVKGAVLSFGKDDGTDCMALKQQLKKEGLSMNTFESPVSFSKLKQGPDGLVPVIVQDYKTSEVLMMAYMNELAFEATLETGKMHYYSRSRKSQWLKGETSGHFQYVKSLYSDCDNDTLLAKVAQVGAACHTGSRSCFFNNLVKKEYDDTNPLMVFEDVYQVILDRKANPKEGSYTNYLFDKGIDKILKKVGEEATEIVIAAKNPNPEEIVYELSDFLYHAMVLMAEKGVTWEDITKELANR</sequence>
<keyword evidence="13 16" id="KW-0067">ATP-binding</keyword>
<dbReference type="Pfam" id="PF00977">
    <property type="entry name" value="His_biosynth"/>
    <property type="match status" value="1"/>
</dbReference>
<dbReference type="CDD" id="cd11534">
    <property type="entry name" value="NTP-PPase_HisIE_like"/>
    <property type="match status" value="1"/>
</dbReference>
<keyword evidence="9 16" id="KW-0963">Cytoplasm</keyword>
<comment type="pathway">
    <text evidence="5 16">Amino-acid biosynthesis; L-histidine biosynthesis; L-histidine from 5-phospho-alpha-D-ribose 1-diphosphate: step 2/9.</text>
</comment>
<dbReference type="InterPro" id="IPR011060">
    <property type="entry name" value="RibuloseP-bd_barrel"/>
</dbReference>
<dbReference type="GO" id="GO:0004636">
    <property type="term" value="F:phosphoribosyl-ATP diphosphatase activity"/>
    <property type="evidence" value="ECO:0007669"/>
    <property type="project" value="UniProtKB-UniRule"/>
</dbReference>
<dbReference type="Gene3D" id="3.20.20.70">
    <property type="entry name" value="Aldolase class I"/>
    <property type="match status" value="1"/>
</dbReference>
<dbReference type="SUPFAM" id="SSF101386">
    <property type="entry name" value="all-alpha NTP pyrophosphatases"/>
    <property type="match status" value="1"/>
</dbReference>
<organism evidence="19 20">
    <name type="scientific">Qiania dongpingensis</name>
    <dbReference type="NCBI Taxonomy" id="2763669"/>
    <lineage>
        <taxon>Bacteria</taxon>
        <taxon>Bacillati</taxon>
        <taxon>Bacillota</taxon>
        <taxon>Clostridia</taxon>
        <taxon>Lachnospirales</taxon>
        <taxon>Lachnospiraceae</taxon>
        <taxon>Qiania</taxon>
    </lineage>
</organism>
<keyword evidence="15 16" id="KW-0511">Multifunctional enzyme</keyword>
<dbReference type="InterPro" id="IPR023019">
    <property type="entry name" value="His_synth_HisIE"/>
</dbReference>
<evidence type="ECO:0000256" key="14">
    <source>
        <dbReference type="ARBA" id="ARBA00023102"/>
    </source>
</evidence>
<dbReference type="PANTHER" id="PTHR42945:SF1">
    <property type="entry name" value="HISTIDINE BIOSYNTHESIS BIFUNCTIONAL PROTEIN HIS7"/>
    <property type="match status" value="1"/>
</dbReference>
<evidence type="ECO:0000259" key="18">
    <source>
        <dbReference type="Pfam" id="PF01502"/>
    </source>
</evidence>
<dbReference type="EC" id="3.5.4.19" evidence="16"/>
<dbReference type="InterPro" id="IPR026660">
    <property type="entry name" value="PRA-CH"/>
</dbReference>
<evidence type="ECO:0000313" key="19">
    <source>
        <dbReference type="EMBL" id="QNM05748.1"/>
    </source>
</evidence>
<evidence type="ECO:0000256" key="3">
    <source>
        <dbReference type="ARBA" id="ARBA00004496"/>
    </source>
</evidence>
<dbReference type="Pfam" id="PF01503">
    <property type="entry name" value="PRA-PH"/>
    <property type="match status" value="1"/>
</dbReference>
<dbReference type="GO" id="GO:0000105">
    <property type="term" value="P:L-histidine biosynthetic process"/>
    <property type="evidence" value="ECO:0007669"/>
    <property type="project" value="UniProtKB-UniRule"/>
</dbReference>
<dbReference type="InterPro" id="IPR038019">
    <property type="entry name" value="PRib_AMP_CycHydrolase_sf"/>
</dbReference>
<protein>
    <recommendedName>
        <fullName evidence="16">Histidine biosynthesis bifunctional protein HisIE</fullName>
    </recommendedName>
    <domain>
        <recommendedName>
            <fullName evidence="16">Phosphoribosyl-AMP cyclohydrolase</fullName>
            <shortName evidence="16">PRA-CH</shortName>
            <ecNumber evidence="16">3.5.4.19</ecNumber>
        </recommendedName>
    </domain>
    <domain>
        <recommendedName>
            <fullName evidence="16">Phosphoribosyl-ATP pyrophosphatase</fullName>
            <shortName evidence="16">PRA-PH</shortName>
            <ecNumber evidence="16">3.6.1.31</ecNumber>
        </recommendedName>
    </domain>
</protein>
<evidence type="ECO:0000256" key="13">
    <source>
        <dbReference type="ARBA" id="ARBA00022840"/>
    </source>
</evidence>
<keyword evidence="11 16" id="KW-0547">Nucleotide-binding</keyword>
<dbReference type="GO" id="GO:0005524">
    <property type="term" value="F:ATP binding"/>
    <property type="evidence" value="ECO:0007669"/>
    <property type="project" value="UniProtKB-KW"/>
</dbReference>
<dbReference type="InterPro" id="IPR006062">
    <property type="entry name" value="His_biosynth"/>
</dbReference>
<dbReference type="NCBIfam" id="NF000768">
    <property type="entry name" value="PRK00051.1"/>
    <property type="match status" value="1"/>
</dbReference>
<dbReference type="EC" id="3.6.1.31" evidence="16"/>
<dbReference type="EMBL" id="CP060634">
    <property type="protein sequence ID" value="QNM05748.1"/>
    <property type="molecule type" value="Genomic_DNA"/>
</dbReference>
<dbReference type="AlphaFoldDB" id="A0A7G9G4L6"/>
<evidence type="ECO:0000256" key="8">
    <source>
        <dbReference type="ARBA" id="ARBA00009667"/>
    </source>
</evidence>
<evidence type="ECO:0000256" key="2">
    <source>
        <dbReference type="ARBA" id="ARBA00001460"/>
    </source>
</evidence>
<evidence type="ECO:0000256" key="17">
    <source>
        <dbReference type="RuleBase" id="RU003657"/>
    </source>
</evidence>
<accession>A0A7G9G4L6</accession>
<dbReference type="NCBIfam" id="NF002747">
    <property type="entry name" value="PRK02759.1"/>
    <property type="match status" value="1"/>
</dbReference>
<dbReference type="Gene3D" id="3.10.20.810">
    <property type="entry name" value="Phosphoribosyl-AMP cyclohydrolase"/>
    <property type="match status" value="1"/>
</dbReference>
<evidence type="ECO:0000256" key="6">
    <source>
        <dbReference type="ARBA" id="ARBA00007731"/>
    </source>
</evidence>
<dbReference type="HAMAP" id="MF_01021">
    <property type="entry name" value="HisI"/>
    <property type="match status" value="1"/>
</dbReference>
<evidence type="ECO:0000313" key="20">
    <source>
        <dbReference type="Proteomes" id="UP000515823"/>
    </source>
</evidence>
<evidence type="ECO:0000256" key="7">
    <source>
        <dbReference type="ARBA" id="ARBA00008299"/>
    </source>
</evidence>
<dbReference type="InterPro" id="IPR021130">
    <property type="entry name" value="PRib-ATP_PPHydrolase-like"/>
</dbReference>
<keyword evidence="20" id="KW-1185">Reference proteome</keyword>
<dbReference type="Pfam" id="PF01502">
    <property type="entry name" value="PRA-CH"/>
    <property type="match status" value="1"/>
</dbReference>
<dbReference type="GO" id="GO:0005737">
    <property type="term" value="C:cytoplasm"/>
    <property type="evidence" value="ECO:0007669"/>
    <property type="project" value="UniProtKB-SubCell"/>
</dbReference>
<dbReference type="GO" id="GO:0004635">
    <property type="term" value="F:phosphoribosyl-AMP cyclohydrolase activity"/>
    <property type="evidence" value="ECO:0007669"/>
    <property type="project" value="UniProtKB-UniRule"/>
</dbReference>
<dbReference type="FunFam" id="3.10.20.810:FF:000001">
    <property type="entry name" value="Histidine biosynthesis bifunctional protein HisIE"/>
    <property type="match status" value="1"/>
</dbReference>
<keyword evidence="12 16" id="KW-0378">Hydrolase</keyword>
<evidence type="ECO:0000256" key="16">
    <source>
        <dbReference type="HAMAP-Rule" id="MF_01019"/>
    </source>
</evidence>
<comment type="similarity">
    <text evidence="6 16">In the C-terminal section; belongs to the PRA-PH family.</text>
</comment>
<comment type="catalytic activity">
    <reaction evidence="1 16">
        <text>1-(5-phospho-beta-D-ribosyl)-5'-AMP + H2O = 1-(5-phospho-beta-D-ribosyl)-5-[(5-phospho-beta-D-ribosylamino)methylideneamino]imidazole-4-carboxamide</text>
        <dbReference type="Rhea" id="RHEA:20049"/>
        <dbReference type="ChEBI" id="CHEBI:15377"/>
        <dbReference type="ChEBI" id="CHEBI:58435"/>
        <dbReference type="ChEBI" id="CHEBI:59457"/>
        <dbReference type="EC" id="3.5.4.19"/>
    </reaction>
</comment>
<evidence type="ECO:0000256" key="10">
    <source>
        <dbReference type="ARBA" id="ARBA00022605"/>
    </source>
</evidence>
<dbReference type="NCBIfam" id="TIGR03188">
    <property type="entry name" value="histidine_hisI"/>
    <property type="match status" value="1"/>
</dbReference>
<dbReference type="InterPro" id="IPR008179">
    <property type="entry name" value="HisE"/>
</dbReference>
<evidence type="ECO:0000256" key="12">
    <source>
        <dbReference type="ARBA" id="ARBA00022801"/>
    </source>
</evidence>
<dbReference type="SUPFAM" id="SSF51366">
    <property type="entry name" value="Ribulose-phoshate binding barrel"/>
    <property type="match status" value="1"/>
</dbReference>
<feature type="domain" description="Phosphoribosyl-AMP cyclohydrolase" evidence="18">
    <location>
        <begin position="252"/>
        <end position="325"/>
    </location>
</feature>
<evidence type="ECO:0000256" key="15">
    <source>
        <dbReference type="ARBA" id="ARBA00023268"/>
    </source>
</evidence>
<dbReference type="InterPro" id="IPR002496">
    <property type="entry name" value="PRib_AMP_CycHydrolase_dom"/>
</dbReference>
<dbReference type="SUPFAM" id="SSF141734">
    <property type="entry name" value="HisI-like"/>
    <property type="match status" value="1"/>
</dbReference>
<dbReference type="InterPro" id="IPR013785">
    <property type="entry name" value="Aldolase_TIM"/>
</dbReference>
<dbReference type="Proteomes" id="UP000515823">
    <property type="component" value="Chromosome"/>
</dbReference>
<reference evidence="19 20" key="1">
    <citation type="submission" date="2020-08" db="EMBL/GenBank/DDBJ databases">
        <authorList>
            <person name="Liu C."/>
            <person name="Sun Q."/>
        </authorList>
    </citation>
    <scope>NUCLEOTIDE SEQUENCE [LARGE SCALE GENOMIC DNA]</scope>
    <source>
        <strain evidence="19 20">NSJ-38</strain>
    </source>
</reference>
<dbReference type="RefSeq" id="WP_249303006.1">
    <property type="nucleotide sequence ID" value="NZ_CP060634.1"/>
</dbReference>
<comment type="similarity">
    <text evidence="8 17">Belongs to the HisA/HisF family.</text>
</comment>
<evidence type="ECO:0000256" key="1">
    <source>
        <dbReference type="ARBA" id="ARBA00000024"/>
    </source>
</evidence>